<evidence type="ECO:0000313" key="6">
    <source>
        <dbReference type="Proteomes" id="UP000029736"/>
    </source>
</evidence>
<dbReference type="InterPro" id="IPR047951">
    <property type="entry name" value="Transpos_ISL3"/>
</dbReference>
<dbReference type="PANTHER" id="PTHR33498:SF1">
    <property type="entry name" value="TRANSPOSASE FOR INSERTION SEQUENCE ELEMENT IS1557"/>
    <property type="match status" value="1"/>
</dbReference>
<organism evidence="5 6">
    <name type="scientific">Phaeodactylibacter xiamenensis</name>
    <dbReference type="NCBI Taxonomy" id="1524460"/>
    <lineage>
        <taxon>Bacteria</taxon>
        <taxon>Pseudomonadati</taxon>
        <taxon>Bacteroidota</taxon>
        <taxon>Saprospiria</taxon>
        <taxon>Saprospirales</taxon>
        <taxon>Haliscomenobacteraceae</taxon>
        <taxon>Phaeodactylibacter</taxon>
    </lineage>
</organism>
<proteinExistence type="predicted"/>
<dbReference type="NCBIfam" id="NF033550">
    <property type="entry name" value="transpos_ISL3"/>
    <property type="match status" value="1"/>
</dbReference>
<dbReference type="PANTHER" id="PTHR33498">
    <property type="entry name" value="TRANSPOSASE FOR INSERTION SEQUENCE ELEMENT IS1557"/>
    <property type="match status" value="1"/>
</dbReference>
<dbReference type="EMBL" id="JPOS01000109">
    <property type="protein sequence ID" value="KGE84841.1"/>
    <property type="molecule type" value="Genomic_DNA"/>
</dbReference>
<sequence>MKDTELFAAALALKSPWYIKKIDFRDAAQGEKELHIEVDHHKRVKFEYEGELCPVHDHQLRSWRHLRFFQHDCYLHARVPRVKTESGEVRLVAVPWAEPGSSFTLLFELDVLKLMDKGMSASAVGRHYSFDSRIASRIVGRHVSNALATQELRAVKDLSVDETSRKKGHNYLTILCDRQAKKVVGVSLGKDQKAVGEALIDMEARGADRTTVRSVTLDMSRSYIAACESYMPQAEMVFDRFHLVKKLNEAIDTIRRAEQKQFKEALKHSRYLWLRNASKLSQKQQQRLDLLKEAFPNLGQAYRLKELFREVFDAAQFTKRLKPLNEWIKMAWDSGIKPIQEFVNMLHDHWYGIKTYFKRLANNAFAEGVNLKIQEIKRIARGYRNPHNFILMIYFKLGGLDLKIH</sequence>
<dbReference type="Proteomes" id="UP000029736">
    <property type="component" value="Unassembled WGS sequence"/>
</dbReference>
<dbReference type="EMBL" id="JPOS01000032">
    <property type="protein sequence ID" value="KGE87771.1"/>
    <property type="molecule type" value="Genomic_DNA"/>
</dbReference>
<dbReference type="STRING" id="1524460.IX84_11975"/>
<feature type="domain" description="Transposase IS204/IS1001/IS1096/IS1165 DDE" evidence="1">
    <location>
        <begin position="158"/>
        <end position="393"/>
    </location>
</feature>
<dbReference type="OrthoDB" id="1428197at2"/>
<dbReference type="AlphaFoldDB" id="A0A098S874"/>
<reference evidence="5" key="2">
    <citation type="submission" date="2014-07" db="EMBL/GenBank/DDBJ databases">
        <authorList>
            <person name="Chen Z."/>
            <person name="Lei X."/>
            <person name="Zhang J."/>
            <person name="Zhang B."/>
            <person name="Li Y."/>
            <person name="Zhang H."/>
            <person name="Zheng T."/>
        </authorList>
    </citation>
    <scope>NUCLEOTIDE SEQUENCE</scope>
    <source>
        <strain evidence="5">KD52</strain>
    </source>
</reference>
<evidence type="ECO:0000313" key="5">
    <source>
        <dbReference type="EMBL" id="KGE87843.1"/>
    </source>
</evidence>
<dbReference type="InterPro" id="IPR002560">
    <property type="entry name" value="Transposase_DDE"/>
</dbReference>
<evidence type="ECO:0000259" key="1">
    <source>
        <dbReference type="Pfam" id="PF01610"/>
    </source>
</evidence>
<dbReference type="EMBL" id="JPOS01000029">
    <property type="protein sequence ID" value="KGE87843.1"/>
    <property type="molecule type" value="Genomic_DNA"/>
</dbReference>
<gene>
    <name evidence="5" type="ORF">IX84_11975</name>
    <name evidence="4" type="ORF">IX84_13010</name>
    <name evidence="3" type="ORF">IX84_31350</name>
    <name evidence="2" type="ORF">IX84_31355</name>
</gene>
<protein>
    <recommendedName>
        <fullName evidence="1">Transposase IS204/IS1001/IS1096/IS1165 DDE domain-containing protein</fullName>
    </recommendedName>
</protein>
<evidence type="ECO:0000313" key="3">
    <source>
        <dbReference type="EMBL" id="KGE84846.1"/>
    </source>
</evidence>
<comment type="caution">
    <text evidence="5">The sequence shown here is derived from an EMBL/GenBank/DDBJ whole genome shotgun (WGS) entry which is preliminary data.</text>
</comment>
<reference evidence="5 6" key="1">
    <citation type="journal article" date="2014" name="Int. J. Syst. Evol. Microbiol.">
        <title>Phaeodactylibacter xiamenensis gen. nov., sp. nov., a member of the family Saprospiraceae isolated from the marine alga Phaeodactylum tricornutum.</title>
        <authorList>
            <person name="Chen Z.Jr."/>
            <person name="Lei X."/>
            <person name="Lai Q."/>
            <person name="Li Y."/>
            <person name="Zhang B."/>
            <person name="Zhang J."/>
            <person name="Zhang H."/>
            <person name="Yang L."/>
            <person name="Zheng W."/>
            <person name="Tian Y."/>
            <person name="Yu Z."/>
            <person name="Xu H.Jr."/>
            <person name="Zheng T."/>
        </authorList>
    </citation>
    <scope>NUCLEOTIDE SEQUENCE [LARGE SCALE GENOMIC DNA]</scope>
    <source>
        <strain evidence="5 6">KD52</strain>
    </source>
</reference>
<evidence type="ECO:0000313" key="2">
    <source>
        <dbReference type="EMBL" id="KGE84841.1"/>
    </source>
</evidence>
<keyword evidence="6" id="KW-1185">Reference proteome</keyword>
<accession>A0A098S874</accession>
<evidence type="ECO:0000313" key="4">
    <source>
        <dbReference type="EMBL" id="KGE87771.1"/>
    </source>
</evidence>
<dbReference type="EMBL" id="JPOS01000108">
    <property type="protein sequence ID" value="KGE84846.1"/>
    <property type="molecule type" value="Genomic_DNA"/>
</dbReference>
<name>A0A098S874_9BACT</name>
<dbReference type="RefSeq" id="WP_044220381.1">
    <property type="nucleotide sequence ID" value="NZ_JPOS01000029.1"/>
</dbReference>
<dbReference type="Pfam" id="PF01610">
    <property type="entry name" value="DDE_Tnp_ISL3"/>
    <property type="match status" value="1"/>
</dbReference>